<dbReference type="HOGENOM" id="CLU_132585_0_0_5"/>
<proteinExistence type="predicted"/>
<evidence type="ECO:0000313" key="2">
    <source>
        <dbReference type="Proteomes" id="UP000009044"/>
    </source>
</evidence>
<gene>
    <name evidence="1" type="ordered locus">GLX_20080</name>
</gene>
<accession>G2I0G2</accession>
<dbReference type="AlphaFoldDB" id="G2I0G2"/>
<reference evidence="2" key="1">
    <citation type="journal article" date="2011" name="J. Bacteriol.">
        <title>Complete genome sequence of NBRC 3288, a unique cellulose-nonproducing strain of Gluconacetobacter xylinus isolated from vinegar.</title>
        <authorList>
            <person name="Ogino H."/>
            <person name="Azuma Y."/>
            <person name="Hosoyama A."/>
            <person name="Nakazawa H."/>
            <person name="Matsutani M."/>
            <person name="Hasegawa A."/>
            <person name="Otsuyama K."/>
            <person name="Matsushita K."/>
            <person name="Fujita N."/>
            <person name="Shirai M."/>
        </authorList>
    </citation>
    <scope>NUCLEOTIDE SEQUENCE [LARGE SCALE GENOMIC DNA]</scope>
    <source>
        <strain evidence="2">NBRC 3288 / BCRC 11682 / LMG 1693</strain>
    </source>
</reference>
<dbReference type="PATRIC" id="fig|634177.7.peg.2276"/>
<dbReference type="Proteomes" id="UP000009044">
    <property type="component" value="Chromosome"/>
</dbReference>
<evidence type="ECO:0000313" key="1">
    <source>
        <dbReference type="EMBL" id="BAK84420.1"/>
    </source>
</evidence>
<dbReference type="eggNOG" id="ENOG5030VX3">
    <property type="taxonomic scope" value="Bacteria"/>
</dbReference>
<protein>
    <submittedName>
        <fullName evidence="1">Uncharacterized protein</fullName>
    </submittedName>
</protein>
<dbReference type="EMBL" id="AP012159">
    <property type="protein sequence ID" value="BAK84420.1"/>
    <property type="molecule type" value="Genomic_DNA"/>
</dbReference>
<sequence>MKPAEHHEDVSGAAWVKQGGARKFLSAGWFNSPHRERTRPMTEKTLDVTGQWDGQFSYPHALPPEFFSASLFEAGGRLGGTVTERVAGGQGDTCFISTVRGMRHGASVRFTKTYEGSGRQHAVLYTGALNADGTEIEGEWRIAGSWSGRFLMLRRSGGNAATVRQAEAALTD</sequence>
<name>G2I0G2_KOMMN</name>
<dbReference type="KEGG" id="gxy:GLX_20080"/>
<organism evidence="1 2">
    <name type="scientific">Komagataeibacter medellinensis (strain NBRC 3288 / BCRC 11682 / LMG 1693 / Kondo 51)</name>
    <name type="common">Gluconacetobacter medellinensis</name>
    <dbReference type="NCBI Taxonomy" id="634177"/>
    <lineage>
        <taxon>Bacteria</taxon>
        <taxon>Pseudomonadati</taxon>
        <taxon>Pseudomonadota</taxon>
        <taxon>Alphaproteobacteria</taxon>
        <taxon>Acetobacterales</taxon>
        <taxon>Acetobacteraceae</taxon>
        <taxon>Komagataeibacter</taxon>
    </lineage>
</organism>